<dbReference type="Proteomes" id="UP000004994">
    <property type="component" value="Chromosome 1"/>
</dbReference>
<proteinExistence type="inferred from homology"/>
<dbReference type="PANTHER" id="PTHR15837:SF0">
    <property type="entry name" value="RAN GUANINE NUCLEOTIDE RELEASE FACTOR"/>
    <property type="match status" value="1"/>
</dbReference>
<keyword evidence="5" id="KW-1185">Reference proteome</keyword>
<dbReference type="InterPro" id="IPR007681">
    <property type="entry name" value="Mog1"/>
</dbReference>
<evidence type="ECO:0000256" key="2">
    <source>
        <dbReference type="ARBA" id="ARBA00022448"/>
    </source>
</evidence>
<dbReference type="Gramene" id="Solyc01g010810.3.1">
    <property type="protein sequence ID" value="Solyc01g010810.3.1"/>
    <property type="gene ID" value="Solyc01g010810.3"/>
</dbReference>
<name>A0A3Q7EAG6_SOLLC</name>
<dbReference type="OrthoDB" id="10255285at2759"/>
<evidence type="ECO:0000313" key="5">
    <source>
        <dbReference type="Proteomes" id="UP000004994"/>
    </source>
</evidence>
<dbReference type="AlphaFoldDB" id="A0A3Q7EAG6"/>
<dbReference type="STRING" id="4081.A0A3Q7EAG6"/>
<dbReference type="SUPFAM" id="SSF55724">
    <property type="entry name" value="Mog1p/PsbP-like"/>
    <property type="match status" value="1"/>
</dbReference>
<dbReference type="RefSeq" id="XP_004228383.1">
    <property type="nucleotide sequence ID" value="XM_004228335.5"/>
</dbReference>
<dbReference type="GeneID" id="101249289"/>
<evidence type="ECO:0000313" key="4">
    <source>
        <dbReference type="EnsemblPlants" id="Solyc01g010810.3.1"/>
    </source>
</evidence>
<dbReference type="OMA" id="ECSSAWM"/>
<dbReference type="PANTHER" id="PTHR15837">
    <property type="entry name" value="RAN GUANINE NUCLEOTIDE RELEASE FACTOR"/>
    <property type="match status" value="1"/>
</dbReference>
<accession>A0A3Q7EAG6</accession>
<dbReference type="GO" id="GO:0015031">
    <property type="term" value="P:protein transport"/>
    <property type="evidence" value="ECO:0007669"/>
    <property type="project" value="UniProtKB-KW"/>
</dbReference>
<dbReference type="PaxDb" id="4081-Solyc01g010810.2.1"/>
<comment type="similarity">
    <text evidence="1">Belongs to the MOG1 family.</text>
</comment>
<dbReference type="Gene3D" id="3.40.1000.10">
    <property type="entry name" value="Mog1/PsbP, alpha/beta/alpha sandwich"/>
    <property type="match status" value="1"/>
</dbReference>
<evidence type="ECO:0000256" key="1">
    <source>
        <dbReference type="ARBA" id="ARBA00010307"/>
    </source>
</evidence>
<evidence type="ECO:0008006" key="6">
    <source>
        <dbReference type="Google" id="ProtNLM"/>
    </source>
</evidence>
<evidence type="ECO:0000256" key="3">
    <source>
        <dbReference type="ARBA" id="ARBA00022927"/>
    </source>
</evidence>
<dbReference type="Pfam" id="PF04603">
    <property type="entry name" value="Mog1"/>
    <property type="match status" value="1"/>
</dbReference>
<protein>
    <recommendedName>
        <fullName evidence="6">Ran guanine nucleotide release factor</fullName>
    </recommendedName>
</protein>
<organism evidence="4">
    <name type="scientific">Solanum lycopersicum</name>
    <name type="common">Tomato</name>
    <name type="synonym">Lycopersicon esculentum</name>
    <dbReference type="NCBI Taxonomy" id="4081"/>
    <lineage>
        <taxon>Eukaryota</taxon>
        <taxon>Viridiplantae</taxon>
        <taxon>Streptophyta</taxon>
        <taxon>Embryophyta</taxon>
        <taxon>Tracheophyta</taxon>
        <taxon>Spermatophyta</taxon>
        <taxon>Magnoliopsida</taxon>
        <taxon>eudicotyledons</taxon>
        <taxon>Gunneridae</taxon>
        <taxon>Pentapetalae</taxon>
        <taxon>asterids</taxon>
        <taxon>lamiids</taxon>
        <taxon>Solanales</taxon>
        <taxon>Solanaceae</taxon>
        <taxon>Solanoideae</taxon>
        <taxon>Solaneae</taxon>
        <taxon>Solanum</taxon>
        <taxon>Solanum subgen. Lycopersicon</taxon>
    </lineage>
</organism>
<dbReference type="FunCoup" id="A0A3Q7EAG6">
    <property type="interactions" value="1281"/>
</dbReference>
<sequence>MAVDSTAERPLFGGAISTTFPIRFQDVSNVRQVPDHQEAFVDPERDESLIIELLDLKMDVADSGSATWFLQDLANEQEAEGATITEQSAVFEAPGLCYRNMPAVITTAVGQMAVAKGKQGREAQNLVKVYLANIRLKEVGTDVLITAYEPLVINPLSESATAVGAGMAVPAAQSGVMPMAEVFKLAVSSFKVHNWSLFSSAAA</sequence>
<dbReference type="GO" id="GO:0005634">
    <property type="term" value="C:nucleus"/>
    <property type="evidence" value="ECO:0000318"/>
    <property type="project" value="GO_Central"/>
</dbReference>
<dbReference type="InParanoid" id="A0A3Q7EAG6"/>
<keyword evidence="2" id="KW-0813">Transport</keyword>
<dbReference type="GO" id="GO:0005085">
    <property type="term" value="F:guanyl-nucleotide exchange factor activity"/>
    <property type="evidence" value="ECO:0000318"/>
    <property type="project" value="GO_Central"/>
</dbReference>
<dbReference type="EnsemblPlants" id="Solyc01g010810.3.1">
    <property type="protein sequence ID" value="Solyc01g010810.3.1"/>
    <property type="gene ID" value="Solyc01g010810.3"/>
</dbReference>
<dbReference type="GO" id="GO:0031267">
    <property type="term" value="F:small GTPase binding"/>
    <property type="evidence" value="ECO:0000318"/>
    <property type="project" value="GO_Central"/>
</dbReference>
<reference evidence="4" key="2">
    <citation type="submission" date="2019-01" db="UniProtKB">
        <authorList>
            <consortium name="EnsemblPlants"/>
        </authorList>
    </citation>
    <scope>IDENTIFICATION</scope>
    <source>
        <strain evidence="4">cv. Heinz 1706</strain>
    </source>
</reference>
<gene>
    <name evidence="4" type="primary">LOC101249289</name>
</gene>
<dbReference type="KEGG" id="sly:101249289"/>
<dbReference type="InterPro" id="IPR016123">
    <property type="entry name" value="Mog1/PsbP_a/b/a-sand"/>
</dbReference>
<keyword evidence="3" id="KW-0653">Protein transport</keyword>
<reference evidence="4" key="1">
    <citation type="journal article" date="2012" name="Nature">
        <title>The tomato genome sequence provides insights into fleshy fruit evolution.</title>
        <authorList>
            <consortium name="Tomato Genome Consortium"/>
        </authorList>
    </citation>
    <scope>NUCLEOTIDE SEQUENCE [LARGE SCALE GENOMIC DNA]</scope>
    <source>
        <strain evidence="4">cv. Heinz 1706</strain>
    </source>
</reference>